<dbReference type="AlphaFoldDB" id="R0HNY5"/>
<gene>
    <name evidence="2" type="ORF">CARUB_v10019009mg</name>
</gene>
<dbReference type="eggNOG" id="ENOG502S9CH">
    <property type="taxonomic scope" value="Eukaryota"/>
</dbReference>
<sequence length="81" mass="9056">TMFVTLYIVLLLVFGSYNATARVGPVKVSESDIVQTRSSRQEITVGFRFKGRVFHLLSKKVLVPPSGPSTRHNSVVDNLRH</sequence>
<keyword evidence="1" id="KW-0732">Signal</keyword>
<protein>
    <submittedName>
        <fullName evidence="2">Uncharacterized protein</fullName>
    </submittedName>
</protein>
<feature type="chain" id="PRO_5004352300" evidence="1">
    <location>
        <begin position="22"/>
        <end position="81"/>
    </location>
</feature>
<feature type="signal peptide" evidence="1">
    <location>
        <begin position="1"/>
        <end position="21"/>
    </location>
</feature>
<reference evidence="3" key="1">
    <citation type="journal article" date="2013" name="Nat. Genet.">
        <title>The Capsella rubella genome and the genomic consequences of rapid mating system evolution.</title>
        <authorList>
            <person name="Slotte T."/>
            <person name="Hazzouri K.M."/>
            <person name="Agren J.A."/>
            <person name="Koenig D."/>
            <person name="Maumus F."/>
            <person name="Guo Y.L."/>
            <person name="Steige K."/>
            <person name="Platts A.E."/>
            <person name="Escobar J.S."/>
            <person name="Newman L.K."/>
            <person name="Wang W."/>
            <person name="Mandakova T."/>
            <person name="Vello E."/>
            <person name="Smith L.M."/>
            <person name="Henz S.R."/>
            <person name="Steffen J."/>
            <person name="Takuno S."/>
            <person name="Brandvain Y."/>
            <person name="Coop G."/>
            <person name="Andolfatto P."/>
            <person name="Hu T.T."/>
            <person name="Blanchette M."/>
            <person name="Clark R.M."/>
            <person name="Quesneville H."/>
            <person name="Nordborg M."/>
            <person name="Gaut B.S."/>
            <person name="Lysak M.A."/>
            <person name="Jenkins J."/>
            <person name="Grimwood J."/>
            <person name="Chapman J."/>
            <person name="Prochnik S."/>
            <person name="Shu S."/>
            <person name="Rokhsar D."/>
            <person name="Schmutz J."/>
            <person name="Weigel D."/>
            <person name="Wright S.I."/>
        </authorList>
    </citation>
    <scope>NUCLEOTIDE SEQUENCE [LARGE SCALE GENOMIC DNA]</scope>
    <source>
        <strain evidence="3">cv. Monte Gargano</strain>
    </source>
</reference>
<evidence type="ECO:0000313" key="3">
    <source>
        <dbReference type="Proteomes" id="UP000029121"/>
    </source>
</evidence>
<dbReference type="EMBL" id="KB870809">
    <property type="protein sequence ID" value="EOA25658.1"/>
    <property type="molecule type" value="Genomic_DNA"/>
</dbReference>
<dbReference type="STRING" id="81985.R0HNY5"/>
<dbReference type="OrthoDB" id="994133at2759"/>
<proteinExistence type="predicted"/>
<accession>R0HNY5</accession>
<name>R0HNY5_9BRAS</name>
<evidence type="ECO:0000313" key="2">
    <source>
        <dbReference type="EMBL" id="EOA25658.1"/>
    </source>
</evidence>
<keyword evidence="3" id="KW-1185">Reference proteome</keyword>
<feature type="non-terminal residue" evidence="2">
    <location>
        <position position="1"/>
    </location>
</feature>
<dbReference type="KEGG" id="crb:17884970"/>
<organism evidence="2 3">
    <name type="scientific">Capsella rubella</name>
    <dbReference type="NCBI Taxonomy" id="81985"/>
    <lineage>
        <taxon>Eukaryota</taxon>
        <taxon>Viridiplantae</taxon>
        <taxon>Streptophyta</taxon>
        <taxon>Embryophyta</taxon>
        <taxon>Tracheophyta</taxon>
        <taxon>Spermatophyta</taxon>
        <taxon>Magnoliopsida</taxon>
        <taxon>eudicotyledons</taxon>
        <taxon>Gunneridae</taxon>
        <taxon>Pentapetalae</taxon>
        <taxon>rosids</taxon>
        <taxon>malvids</taxon>
        <taxon>Brassicales</taxon>
        <taxon>Brassicaceae</taxon>
        <taxon>Camelineae</taxon>
        <taxon>Capsella</taxon>
    </lineage>
</organism>
<dbReference type="Proteomes" id="UP000029121">
    <property type="component" value="Unassembled WGS sequence"/>
</dbReference>
<evidence type="ECO:0000256" key="1">
    <source>
        <dbReference type="SAM" id="SignalP"/>
    </source>
</evidence>